<evidence type="ECO:0000259" key="2">
    <source>
        <dbReference type="Pfam" id="PF00857"/>
    </source>
</evidence>
<dbReference type="InterPro" id="IPR050272">
    <property type="entry name" value="Isochorismatase-like_hydrls"/>
</dbReference>
<dbReference type="RefSeq" id="WP_013331387.1">
    <property type="nucleotide sequence ID" value="NC_014532.2"/>
</dbReference>
<evidence type="ECO:0000313" key="4">
    <source>
        <dbReference type="EMBL" id="WPU47607.1"/>
    </source>
</evidence>
<dbReference type="eggNOG" id="COG1335">
    <property type="taxonomic scope" value="Bacteria"/>
</dbReference>
<dbReference type="EMBL" id="CP139472">
    <property type="protein sequence ID" value="WPU47607.1"/>
    <property type="molecule type" value="Genomic_DNA"/>
</dbReference>
<accession>E1V7G5</accession>
<dbReference type="PANTHER" id="PTHR43540">
    <property type="entry name" value="PEROXYUREIDOACRYLATE/UREIDOACRYLATE AMIDOHYDROLASE-RELATED"/>
    <property type="match status" value="1"/>
</dbReference>
<dbReference type="OrthoDB" id="1157330at2"/>
<keyword evidence="6" id="KW-1185">Reference proteome</keyword>
<dbReference type="Pfam" id="PF00857">
    <property type="entry name" value="Isochorismatase"/>
    <property type="match status" value="1"/>
</dbReference>
<evidence type="ECO:0000256" key="1">
    <source>
        <dbReference type="ARBA" id="ARBA00022801"/>
    </source>
</evidence>
<reference evidence="4 6" key="4">
    <citation type="submission" date="2023-11" db="EMBL/GenBank/DDBJ databases">
        <title>MicrobeMod: A computational toolkit for identifying prokaryotic methylation and restriction-modification with nanopore sequencing.</title>
        <authorList>
            <person name="Crits-Christoph A."/>
            <person name="Kang S.C."/>
            <person name="Lee H."/>
            <person name="Ostrov N."/>
        </authorList>
    </citation>
    <scope>NUCLEOTIDE SEQUENCE [LARGE SCALE GENOMIC DNA]</scope>
    <source>
        <strain evidence="4 6">ATCC 33173</strain>
    </source>
</reference>
<protein>
    <submittedName>
        <fullName evidence="4">Cysteine hydrolase family protein</fullName>
        <ecNumber evidence="4">3.-.-.-</ecNumber>
    </submittedName>
    <submittedName>
        <fullName evidence="3">Isochorismatase family hydrolase</fullName>
    </submittedName>
</protein>
<organism evidence="3 5">
    <name type="scientific">Halomonas elongata (strain ATCC 33173 / DSM 2581 / NBRC 15536 / NCIMB 2198 / 1H9)</name>
    <dbReference type="NCBI Taxonomy" id="768066"/>
    <lineage>
        <taxon>Bacteria</taxon>
        <taxon>Pseudomonadati</taxon>
        <taxon>Pseudomonadota</taxon>
        <taxon>Gammaproteobacteria</taxon>
        <taxon>Oceanospirillales</taxon>
        <taxon>Halomonadaceae</taxon>
        <taxon>Halomonas</taxon>
    </lineage>
</organism>
<dbReference type="EC" id="3.-.-.-" evidence="4"/>
<dbReference type="GeneID" id="91008849"/>
<dbReference type="InterPro" id="IPR036380">
    <property type="entry name" value="Isochorismatase-like_sf"/>
</dbReference>
<dbReference type="HOGENOM" id="CLU_068979_5_1_6"/>
<dbReference type="Proteomes" id="UP000008707">
    <property type="component" value="Chromosome"/>
</dbReference>
<dbReference type="GO" id="GO:0016787">
    <property type="term" value="F:hydrolase activity"/>
    <property type="evidence" value="ECO:0007669"/>
    <property type="project" value="UniProtKB-KW"/>
</dbReference>
<dbReference type="Gene3D" id="3.40.50.850">
    <property type="entry name" value="Isochorismatase-like"/>
    <property type="match status" value="1"/>
</dbReference>
<evidence type="ECO:0000313" key="6">
    <source>
        <dbReference type="Proteomes" id="UP001322512"/>
    </source>
</evidence>
<proteinExistence type="predicted"/>
<reference evidence="3" key="2">
    <citation type="submission" date="2010-05" db="EMBL/GenBank/DDBJ databases">
        <title>Revision and reannotation of the Halomonas elongata DSM 2581(T) genome.</title>
        <authorList>
            <person name="Pfeiffer F."/>
            <person name="Bagyan I."/>
            <person name="Alfaro-Espinoza G."/>
            <person name="Zamora-Lagos M.A."/>
            <person name="Habermann B."/>
            <person name="Oesterhelt D."/>
            <person name="Kunte H.J."/>
        </authorList>
    </citation>
    <scope>NUCLEOTIDE SEQUENCE</scope>
    <source>
        <strain evidence="3">Type strain: DSM 2581</strain>
    </source>
</reference>
<dbReference type="AlphaFoldDB" id="E1V7G5"/>
<name>E1V7G5_HALED</name>
<dbReference type="Proteomes" id="UP001322512">
    <property type="component" value="Chromosome"/>
</dbReference>
<dbReference type="PANTHER" id="PTHR43540:SF15">
    <property type="entry name" value="BLR5631 PROTEIN"/>
    <property type="match status" value="1"/>
</dbReference>
<evidence type="ECO:0000313" key="5">
    <source>
        <dbReference type="Proteomes" id="UP000008707"/>
    </source>
</evidence>
<sequence length="196" mass="20830">MTTTTLRQLNGFDDAPASLRDSTVIMVDYQNTYTRGVMELDGWEPALYAAAELLEKAREVGATVIHIVNDGGDGTPYDIKTEIGQIHSKVAPIEGEAVIAKTCPNAFVNTDLNQHVDAAGNESVVIAGFMTNMCVQFTAEGAFLRGNKPTIVADACATRPLQTVVSDVSASQLHNSALATIADLYGVVVRASSDLK</sequence>
<keyword evidence="1 3" id="KW-0378">Hydrolase</keyword>
<reference evidence="5" key="3">
    <citation type="journal article" date="2011" name="Environ. Microbiol.">
        <title>A blueprint of ectoine metabolism from the genome of the industrial producer Halomonas elongata DSM 2581(T).</title>
        <authorList>
            <person name="Schwibbert K."/>
            <person name="Marin-Sanguino A."/>
            <person name="Bagyan I."/>
            <person name="Heidrich G."/>
            <person name="Lentzen G."/>
            <person name="Seitz H."/>
            <person name="Rampp M."/>
            <person name="Schuster S.C."/>
            <person name="Klenk H.P."/>
            <person name="Pfeiffer F."/>
            <person name="Oesterhelt D."/>
            <person name="Kunte H.J."/>
        </authorList>
    </citation>
    <scope>NUCLEOTIDE SEQUENCE [LARGE SCALE GENOMIC DNA]</scope>
    <source>
        <strain evidence="5">ATCC 33173 / DSM 2581 / NBRC 15536 / NCIMB 2198 / 1H9</strain>
    </source>
</reference>
<dbReference type="InterPro" id="IPR000868">
    <property type="entry name" value="Isochorismatase-like_dom"/>
</dbReference>
<gene>
    <name evidence="3" type="ordered locus">HELO_1631</name>
    <name evidence="4" type="ORF">SR933_01555</name>
</gene>
<dbReference type="STRING" id="768066.HELO_1631"/>
<dbReference type="SUPFAM" id="SSF52499">
    <property type="entry name" value="Isochorismatase-like hydrolases"/>
    <property type="match status" value="1"/>
</dbReference>
<feature type="domain" description="Isochorismatase-like" evidence="2">
    <location>
        <begin position="23"/>
        <end position="182"/>
    </location>
</feature>
<dbReference type="EMBL" id="FN869568">
    <property type="protein sequence ID" value="CBV41515.1"/>
    <property type="molecule type" value="Genomic_DNA"/>
</dbReference>
<evidence type="ECO:0000313" key="3">
    <source>
        <dbReference type="EMBL" id="CBV41515.1"/>
    </source>
</evidence>
<dbReference type="CDD" id="cd01014">
    <property type="entry name" value="nicotinamidase_related"/>
    <property type="match status" value="1"/>
</dbReference>
<dbReference type="KEGG" id="hel:HELO_1631"/>
<reference evidence="3" key="1">
    <citation type="journal article" date="2010" name="Environ. Microbiol.">
        <title>A blueprint of ectoine metabolism from the genome of the industrial producer Halomonas elongata DSM 2581(T).</title>
        <authorList>
            <person name="Schwibbert K."/>
            <person name="Marin-Sanguino A."/>
            <person name="Bagyan I."/>
            <person name="Heidrich G."/>
            <person name="Lentzen G."/>
            <person name="Seitz H."/>
            <person name="Rampp M."/>
            <person name="Schuster S.C."/>
            <person name="Klenk H.P."/>
            <person name="Pfeiffer F."/>
            <person name="Oesterhelt D."/>
            <person name="Kunte H.J."/>
        </authorList>
    </citation>
    <scope>NUCLEOTIDE SEQUENCE</scope>
    <source>
        <strain evidence="3">Type strain: DSM 2581</strain>
    </source>
</reference>